<dbReference type="PANTHER" id="PTHR46599:SF3">
    <property type="entry name" value="PIGGYBAC TRANSPOSABLE ELEMENT-DERIVED PROTEIN 4"/>
    <property type="match status" value="1"/>
</dbReference>
<dbReference type="EMBL" id="BLXT01005595">
    <property type="protein sequence ID" value="GFO24206.1"/>
    <property type="molecule type" value="Genomic_DNA"/>
</dbReference>
<feature type="domain" description="PiggyBac transposable element-derived protein" evidence="1">
    <location>
        <begin position="16"/>
        <end position="148"/>
    </location>
</feature>
<organism evidence="2 3">
    <name type="scientific">Plakobranchus ocellatus</name>
    <dbReference type="NCBI Taxonomy" id="259542"/>
    <lineage>
        <taxon>Eukaryota</taxon>
        <taxon>Metazoa</taxon>
        <taxon>Spiralia</taxon>
        <taxon>Lophotrochozoa</taxon>
        <taxon>Mollusca</taxon>
        <taxon>Gastropoda</taxon>
        <taxon>Heterobranchia</taxon>
        <taxon>Euthyneura</taxon>
        <taxon>Panpulmonata</taxon>
        <taxon>Sacoglossa</taxon>
        <taxon>Placobranchoidea</taxon>
        <taxon>Plakobranchidae</taxon>
        <taxon>Plakobranchus</taxon>
    </lineage>
</organism>
<gene>
    <name evidence="2" type="ORF">PoB_005071100</name>
</gene>
<dbReference type="Proteomes" id="UP000735302">
    <property type="component" value="Unassembled WGS sequence"/>
</dbReference>
<dbReference type="InterPro" id="IPR029526">
    <property type="entry name" value="PGBD"/>
</dbReference>
<comment type="caution">
    <text evidence="2">The sequence shown here is derived from an EMBL/GenBank/DDBJ whole genome shotgun (WGS) entry which is preliminary data.</text>
</comment>
<proteinExistence type="predicted"/>
<sequence length="151" mass="17253">MSATAFNHPRRAVCGTYYKLPFFGSVMPKDRFSLLLSFLHLANNEEQPPHDHPNHDPIFKIRPFIERLNANFQGVFLPGKNIAIDEAMVAWRCPLKFRVYNPDKPDKFGIKVFELCDSATVYCCNLEFYTGKREASVHGATFDVVDSLINP</sequence>
<accession>A0AAV4BLM4</accession>
<evidence type="ECO:0000259" key="1">
    <source>
        <dbReference type="Pfam" id="PF13843"/>
    </source>
</evidence>
<dbReference type="AlphaFoldDB" id="A0AAV4BLM4"/>
<reference evidence="2 3" key="1">
    <citation type="journal article" date="2021" name="Elife">
        <title>Chloroplast acquisition without the gene transfer in kleptoplastic sea slugs, Plakobranchus ocellatus.</title>
        <authorList>
            <person name="Maeda T."/>
            <person name="Takahashi S."/>
            <person name="Yoshida T."/>
            <person name="Shimamura S."/>
            <person name="Takaki Y."/>
            <person name="Nagai Y."/>
            <person name="Toyoda A."/>
            <person name="Suzuki Y."/>
            <person name="Arimoto A."/>
            <person name="Ishii H."/>
            <person name="Satoh N."/>
            <person name="Nishiyama T."/>
            <person name="Hasebe M."/>
            <person name="Maruyama T."/>
            <person name="Minagawa J."/>
            <person name="Obokata J."/>
            <person name="Shigenobu S."/>
        </authorList>
    </citation>
    <scope>NUCLEOTIDE SEQUENCE [LARGE SCALE GENOMIC DNA]</scope>
</reference>
<evidence type="ECO:0000313" key="2">
    <source>
        <dbReference type="EMBL" id="GFO24206.1"/>
    </source>
</evidence>
<evidence type="ECO:0000313" key="3">
    <source>
        <dbReference type="Proteomes" id="UP000735302"/>
    </source>
</evidence>
<dbReference type="PANTHER" id="PTHR46599">
    <property type="entry name" value="PIGGYBAC TRANSPOSABLE ELEMENT-DERIVED PROTEIN 4"/>
    <property type="match status" value="1"/>
</dbReference>
<protein>
    <submittedName>
        <fullName evidence="2">PiggyBac transposase uribo1</fullName>
    </submittedName>
</protein>
<keyword evidence="3" id="KW-1185">Reference proteome</keyword>
<name>A0AAV4BLM4_9GAST</name>
<dbReference type="Pfam" id="PF13843">
    <property type="entry name" value="DDE_Tnp_1_7"/>
    <property type="match status" value="1"/>
</dbReference>